<protein>
    <recommendedName>
        <fullName evidence="3">RING-type E3 ubiquitin transferase</fullName>
        <ecNumber evidence="3">2.3.2.27</ecNumber>
    </recommendedName>
</protein>
<evidence type="ECO:0000256" key="2">
    <source>
        <dbReference type="ARBA" id="ARBA00004906"/>
    </source>
</evidence>
<reference evidence="8" key="1">
    <citation type="journal article" date="2017" name="Appl. Environ. Microbiol.">
        <title>Molecular characterization of an Endozoicomonas-like organism causing infection in king scallop Pecten maximus L.</title>
        <authorList>
            <person name="Cano I."/>
            <person name="van Aerle R."/>
            <person name="Ross S."/>
            <person name="Verner-Jeffreys D.W."/>
            <person name="Paley R.K."/>
            <person name="Rimmer G."/>
            <person name="Ryder D."/>
            <person name="Hooper P."/>
            <person name="Stone D."/>
            <person name="Feist S.W."/>
        </authorList>
    </citation>
    <scope>NUCLEOTIDE SEQUENCE</scope>
</reference>
<feature type="compositionally biased region" description="Basic and acidic residues" evidence="6">
    <location>
        <begin position="212"/>
        <end position="225"/>
    </location>
</feature>
<comment type="catalytic activity">
    <reaction evidence="1">
        <text>S-ubiquitinyl-[E2 ubiquitin-conjugating enzyme]-L-cysteine + [acceptor protein]-L-lysine = [E2 ubiquitin-conjugating enzyme]-L-cysteine + N(6)-ubiquitinyl-[acceptor protein]-L-lysine.</text>
        <dbReference type="EC" id="2.3.2.27"/>
    </reaction>
</comment>
<dbReference type="Pfam" id="PF18102">
    <property type="entry name" value="DTC"/>
    <property type="match status" value="1"/>
</dbReference>
<evidence type="ECO:0000256" key="5">
    <source>
        <dbReference type="ARBA" id="ARBA00022723"/>
    </source>
</evidence>
<name>A0A2H9T8D9_9ZZZZ</name>
<evidence type="ECO:0000256" key="4">
    <source>
        <dbReference type="ARBA" id="ARBA00022679"/>
    </source>
</evidence>
<dbReference type="GO" id="GO:0061630">
    <property type="term" value="F:ubiquitin protein ligase activity"/>
    <property type="evidence" value="ECO:0007669"/>
    <property type="project" value="UniProtKB-EC"/>
</dbReference>
<comment type="caution">
    <text evidence="8">The sequence shown here is derived from an EMBL/GenBank/DDBJ whole genome shotgun (WGS) entry which is preliminary data.</text>
</comment>
<evidence type="ECO:0000259" key="7">
    <source>
        <dbReference type="Pfam" id="PF18102"/>
    </source>
</evidence>
<feature type="region of interest" description="Disordered" evidence="6">
    <location>
        <begin position="191"/>
        <end position="266"/>
    </location>
</feature>
<keyword evidence="5" id="KW-0479">Metal-binding</keyword>
<dbReference type="GO" id="GO:0046872">
    <property type="term" value="F:metal ion binding"/>
    <property type="evidence" value="ECO:0007669"/>
    <property type="project" value="UniProtKB-KW"/>
</dbReference>
<evidence type="ECO:0000313" key="8">
    <source>
        <dbReference type="EMBL" id="PJE79492.1"/>
    </source>
</evidence>
<sequence length="843" mass="91965">MLSDDGSSVSLRCDNLFCNIKKQDIGAALKNNPSESSYGHIALMSGNYNQSTIPERSALGALQKELKASDGNIIDLTRLMLKGSKYGSLMALDIPMPNSLNLGCLILAPVDRRNVTQKSLQKFYQDMKLFHTRNTIQHNQQFFVSPMGAGGGENTNTDMAIKVCAQASTSLRGVSGVVNIVCHPSTSQAGGIEKELRGNGFSNPPPSRRNRRFDNPEPDMKRAADLSDDPYQAESGMGGLSKRKFETKPHSQRDSMERGASASRGAGGVVAPSFSLPNGVAVTHLPAVNGGAFSEIFARQNAVSGPMASVNAGDQGLYVGGSSINYGFEQELARVQGSAVRREYGHFHGNQIRQTSVKSMSHSQQPGLKFLQAVTTYHDELCPGKTNGTGSVFIDVFKDECCPHGDKNNRCMVYVVPPKGSDFKNKTDYLDAVEQTAENMVKAINEHNEQMRAAHRSDLELPILRLCGFSAGQFIKPGVRPQEVHARISAGVDSGLSRYPNSGITEIQYPANMVRTQQGQTAVQQPLAPSSVQPMNDKAKAKAKAKAKRETALEKMASGERMSNVSKLMCDDQDMLKKAKFMLSDVIKQGVIKITPKEEIENVSEEITDLVTMEEINGHKEGEILEYQVGGAKKYISVYSMMSMIEQNNNKGFNCLETGVGIIKINQEAGKAENAQGVSLIKKGPCPKGHMNVSYRKDLACAGNESCGTFVIKYEVYAGTQTHEHLNHGKPFNGAKRTAYIPDTVDGKGALVVALLKLAWDNQLTFTVGHSRTTGEENVVTWNDIHHKTRINGGAQNFGYPDPEYFDRVTDELKAKGVTPEKTKELDISDLPGDIQRKLQPYV</sequence>
<accession>A0A2H9T8D9</accession>
<evidence type="ECO:0000256" key="6">
    <source>
        <dbReference type="SAM" id="MobiDB-lite"/>
    </source>
</evidence>
<dbReference type="PANTHER" id="PTHR12622">
    <property type="entry name" value="DELTEX-RELATED"/>
    <property type="match status" value="1"/>
</dbReference>
<dbReference type="InterPro" id="IPR039399">
    <property type="entry name" value="Deltex_C_sf"/>
</dbReference>
<evidence type="ECO:0000256" key="1">
    <source>
        <dbReference type="ARBA" id="ARBA00000900"/>
    </source>
</evidence>
<gene>
    <name evidence="8" type="ORF">CI610_01528</name>
</gene>
<dbReference type="GO" id="GO:0007219">
    <property type="term" value="P:Notch signaling pathway"/>
    <property type="evidence" value="ECO:0007669"/>
    <property type="project" value="InterPro"/>
</dbReference>
<dbReference type="EMBL" id="NSIT01000065">
    <property type="protein sequence ID" value="PJE79492.1"/>
    <property type="molecule type" value="Genomic_DNA"/>
</dbReference>
<proteinExistence type="predicted"/>
<dbReference type="InterPro" id="IPR039398">
    <property type="entry name" value="Deltex_fam"/>
</dbReference>
<comment type="pathway">
    <text evidence="2">Protein modification; protein ubiquitination.</text>
</comment>
<feature type="compositionally biased region" description="Basic and acidic residues" evidence="6">
    <location>
        <begin position="243"/>
        <end position="257"/>
    </location>
</feature>
<keyword evidence="4" id="KW-0808">Transferase</keyword>
<dbReference type="AlphaFoldDB" id="A0A2H9T8D9"/>
<dbReference type="Gene3D" id="3.30.390.130">
    <property type="match status" value="1"/>
</dbReference>
<dbReference type="EC" id="2.3.2.27" evidence="3"/>
<evidence type="ECO:0000256" key="3">
    <source>
        <dbReference type="ARBA" id="ARBA00012483"/>
    </source>
</evidence>
<dbReference type="GO" id="GO:0016567">
    <property type="term" value="P:protein ubiquitination"/>
    <property type="evidence" value="ECO:0007669"/>
    <property type="project" value="UniProtKB-UniPathway"/>
</dbReference>
<dbReference type="InterPro" id="IPR039396">
    <property type="entry name" value="Deltex_C"/>
</dbReference>
<dbReference type="UniPathway" id="UPA00143"/>
<feature type="domain" description="Deltex C-terminal" evidence="7">
    <location>
        <begin position="683"/>
        <end position="818"/>
    </location>
</feature>
<dbReference type="CDD" id="cd09633">
    <property type="entry name" value="Deltex_C"/>
    <property type="match status" value="1"/>
</dbReference>
<organism evidence="8">
    <name type="scientific">invertebrate metagenome</name>
    <dbReference type="NCBI Taxonomy" id="1711999"/>
    <lineage>
        <taxon>unclassified sequences</taxon>
        <taxon>metagenomes</taxon>
        <taxon>organismal metagenomes</taxon>
    </lineage>
</organism>